<accession>A0ABP8MPC7</accession>
<evidence type="ECO:0000313" key="10">
    <source>
        <dbReference type="Proteomes" id="UP001500840"/>
    </source>
</evidence>
<evidence type="ECO:0000256" key="6">
    <source>
        <dbReference type="ARBA" id="ARBA00022989"/>
    </source>
</evidence>
<organism evidence="9 10">
    <name type="scientific">Novipirellula rosea</name>
    <dbReference type="NCBI Taxonomy" id="1031540"/>
    <lineage>
        <taxon>Bacteria</taxon>
        <taxon>Pseudomonadati</taxon>
        <taxon>Planctomycetota</taxon>
        <taxon>Planctomycetia</taxon>
        <taxon>Pirellulales</taxon>
        <taxon>Pirellulaceae</taxon>
        <taxon>Novipirellula</taxon>
    </lineage>
</organism>
<dbReference type="InterPro" id="IPR050256">
    <property type="entry name" value="Glycosyltransferase_2"/>
</dbReference>
<dbReference type="InterPro" id="IPR029044">
    <property type="entry name" value="Nucleotide-diphossugar_trans"/>
</dbReference>
<dbReference type="RefSeq" id="WP_345321993.1">
    <property type="nucleotide sequence ID" value="NZ_BAABGA010000029.1"/>
</dbReference>
<protein>
    <recommendedName>
        <fullName evidence="8">Glycosyltransferase 2-like domain-containing protein</fullName>
    </recommendedName>
</protein>
<keyword evidence="1" id="KW-1003">Cell membrane</keyword>
<feature type="domain" description="Glycosyltransferase 2-like" evidence="8">
    <location>
        <begin position="8"/>
        <end position="136"/>
    </location>
</feature>
<evidence type="ECO:0000256" key="4">
    <source>
        <dbReference type="ARBA" id="ARBA00022692"/>
    </source>
</evidence>
<gene>
    <name evidence="9" type="ORF">GCM10023156_22450</name>
</gene>
<sequence length="195" mass="21364">MSIPTKLSVVLVVRDGESRIVARVEKVIVGLAKLRLDAVEVVVVDDGSRDATPEVLDELQQECPQVRVVRHSRPRGLEAAGQTGLERATGELVFIQESDASIRIEDLQRLLELSEDHSVVAARAESKAEPIAAELLRRLRASGTSADLQMEIASDVAETSCLQMVRRPHLQRLAGPRGDQIRLQGETLRTASLVH</sequence>
<dbReference type="Proteomes" id="UP001500840">
    <property type="component" value="Unassembled WGS sequence"/>
</dbReference>
<dbReference type="EMBL" id="BAABGA010000029">
    <property type="protein sequence ID" value="GAA4452680.1"/>
    <property type="molecule type" value="Genomic_DNA"/>
</dbReference>
<keyword evidence="3" id="KW-0808">Transferase</keyword>
<keyword evidence="5" id="KW-0448">Lipopolysaccharide biosynthesis</keyword>
<evidence type="ECO:0000256" key="1">
    <source>
        <dbReference type="ARBA" id="ARBA00022475"/>
    </source>
</evidence>
<reference evidence="10" key="1">
    <citation type="journal article" date="2019" name="Int. J. Syst. Evol. Microbiol.">
        <title>The Global Catalogue of Microorganisms (GCM) 10K type strain sequencing project: providing services to taxonomists for standard genome sequencing and annotation.</title>
        <authorList>
            <consortium name="The Broad Institute Genomics Platform"/>
            <consortium name="The Broad Institute Genome Sequencing Center for Infectious Disease"/>
            <person name="Wu L."/>
            <person name="Ma J."/>
        </authorList>
    </citation>
    <scope>NUCLEOTIDE SEQUENCE [LARGE SCALE GENOMIC DNA]</scope>
    <source>
        <strain evidence="10">JCM 17759</strain>
    </source>
</reference>
<evidence type="ECO:0000256" key="7">
    <source>
        <dbReference type="ARBA" id="ARBA00023136"/>
    </source>
</evidence>
<dbReference type="SUPFAM" id="SSF53448">
    <property type="entry name" value="Nucleotide-diphospho-sugar transferases"/>
    <property type="match status" value="1"/>
</dbReference>
<keyword evidence="4" id="KW-0812">Transmembrane</keyword>
<keyword evidence="6" id="KW-1133">Transmembrane helix</keyword>
<keyword evidence="2" id="KW-0328">Glycosyltransferase</keyword>
<keyword evidence="10" id="KW-1185">Reference proteome</keyword>
<evidence type="ECO:0000256" key="3">
    <source>
        <dbReference type="ARBA" id="ARBA00022679"/>
    </source>
</evidence>
<name>A0ABP8MPC7_9BACT</name>
<keyword evidence="7" id="KW-0472">Membrane</keyword>
<evidence type="ECO:0000256" key="5">
    <source>
        <dbReference type="ARBA" id="ARBA00022985"/>
    </source>
</evidence>
<dbReference type="Pfam" id="PF00535">
    <property type="entry name" value="Glycos_transf_2"/>
    <property type="match status" value="1"/>
</dbReference>
<dbReference type="PANTHER" id="PTHR48090:SF3">
    <property type="entry name" value="UNDECAPRENYL-PHOSPHATE 4-DEOXY-4-FORMAMIDO-L-ARABINOSE TRANSFERASE"/>
    <property type="match status" value="1"/>
</dbReference>
<evidence type="ECO:0000313" key="9">
    <source>
        <dbReference type="EMBL" id="GAA4452680.1"/>
    </source>
</evidence>
<comment type="caution">
    <text evidence="9">The sequence shown here is derived from an EMBL/GenBank/DDBJ whole genome shotgun (WGS) entry which is preliminary data.</text>
</comment>
<dbReference type="Gene3D" id="3.90.550.10">
    <property type="entry name" value="Spore Coat Polysaccharide Biosynthesis Protein SpsA, Chain A"/>
    <property type="match status" value="1"/>
</dbReference>
<evidence type="ECO:0000259" key="8">
    <source>
        <dbReference type="Pfam" id="PF00535"/>
    </source>
</evidence>
<evidence type="ECO:0000256" key="2">
    <source>
        <dbReference type="ARBA" id="ARBA00022676"/>
    </source>
</evidence>
<dbReference type="InterPro" id="IPR001173">
    <property type="entry name" value="Glyco_trans_2-like"/>
</dbReference>
<dbReference type="PANTHER" id="PTHR48090">
    <property type="entry name" value="UNDECAPRENYL-PHOSPHATE 4-DEOXY-4-FORMAMIDO-L-ARABINOSE TRANSFERASE-RELATED"/>
    <property type="match status" value="1"/>
</dbReference>
<proteinExistence type="predicted"/>